<feature type="compositionally biased region" description="Polar residues" evidence="1">
    <location>
        <begin position="260"/>
        <end position="269"/>
    </location>
</feature>
<feature type="compositionally biased region" description="Basic and acidic residues" evidence="1">
    <location>
        <begin position="247"/>
        <end position="259"/>
    </location>
</feature>
<sequence length="351" mass="39045">MNNSLENNGGSGTADTAGGAAPGGQTPLEQPWFKEAYKAAMKFYEKDEVLDSEDRIALSDAYRAIARSQMIGGWLGFSAVFIPPFAYKFYKTKDMKGVKVPRNFVLALVALFGTTIIAGNIGYNNQLKRLDPDGSFARAQLSEQSSDDFEPDVQSPLGSGSPQLKTPAQRQFEMMSLLKNGSATKWASYFYITEKQPEKRLPNPAIKLKEIQQVGLRRSSYMNQRDPIGLYEDIPEKDRYKMAEPAKMKHDLESDKTVDPDTSLQPTNSWANIPKATAATSTAGTTSWDKIRQIELNPAKSTTSNDDPFELFPEDTSSISSDTTNKPMLIEKSVSQNEFQKFLDKERSGRD</sequence>
<dbReference type="AlphaFoldDB" id="A0AAV5RV12"/>
<keyword evidence="2" id="KW-1133">Transmembrane helix</keyword>
<feature type="region of interest" description="Disordered" evidence="1">
    <location>
        <begin position="140"/>
        <end position="165"/>
    </location>
</feature>
<accession>A0AAV5RV12</accession>
<feature type="region of interest" description="Disordered" evidence="1">
    <location>
        <begin position="1"/>
        <end position="28"/>
    </location>
</feature>
<protein>
    <submittedName>
        <fullName evidence="3">Rci37 protein</fullName>
    </submittedName>
</protein>
<feature type="compositionally biased region" description="Polar residues" evidence="1">
    <location>
        <begin position="156"/>
        <end position="165"/>
    </location>
</feature>
<feature type="transmembrane region" description="Helical" evidence="2">
    <location>
        <begin position="102"/>
        <end position="123"/>
    </location>
</feature>
<name>A0AAV5RV12_MAUHU</name>
<reference evidence="3 4" key="1">
    <citation type="journal article" date="2023" name="Elife">
        <title>Identification of key yeast species and microbe-microbe interactions impacting larval growth of Drosophila in the wild.</title>
        <authorList>
            <person name="Mure A."/>
            <person name="Sugiura Y."/>
            <person name="Maeda R."/>
            <person name="Honda K."/>
            <person name="Sakurai N."/>
            <person name="Takahashi Y."/>
            <person name="Watada M."/>
            <person name="Katoh T."/>
            <person name="Gotoh A."/>
            <person name="Gotoh Y."/>
            <person name="Taniguchi I."/>
            <person name="Nakamura K."/>
            <person name="Hayashi T."/>
            <person name="Katayama T."/>
            <person name="Uemura T."/>
            <person name="Hattori Y."/>
        </authorList>
    </citation>
    <scope>NUCLEOTIDE SEQUENCE [LARGE SCALE GENOMIC DNA]</scope>
    <source>
        <strain evidence="3 4">KH-74</strain>
    </source>
</reference>
<keyword evidence="2" id="KW-0472">Membrane</keyword>
<feature type="transmembrane region" description="Helical" evidence="2">
    <location>
        <begin position="71"/>
        <end position="90"/>
    </location>
</feature>
<proteinExistence type="predicted"/>
<gene>
    <name evidence="3" type="ORF">DAKH74_020050</name>
</gene>
<feature type="region of interest" description="Disordered" evidence="1">
    <location>
        <begin position="247"/>
        <end position="269"/>
    </location>
</feature>
<feature type="compositionally biased region" description="Basic and acidic residues" evidence="1">
    <location>
        <begin position="341"/>
        <end position="351"/>
    </location>
</feature>
<comment type="caution">
    <text evidence="3">The sequence shown here is derived from an EMBL/GenBank/DDBJ whole genome shotgun (WGS) entry which is preliminary data.</text>
</comment>
<dbReference type="InterPro" id="IPR012470">
    <property type="entry name" value="Pup1-like"/>
</dbReference>
<evidence type="ECO:0000313" key="4">
    <source>
        <dbReference type="Proteomes" id="UP001377567"/>
    </source>
</evidence>
<dbReference type="Proteomes" id="UP001377567">
    <property type="component" value="Unassembled WGS sequence"/>
</dbReference>
<evidence type="ECO:0000256" key="2">
    <source>
        <dbReference type="SAM" id="Phobius"/>
    </source>
</evidence>
<dbReference type="EMBL" id="BTGD01000005">
    <property type="protein sequence ID" value="GMM55389.1"/>
    <property type="molecule type" value="Genomic_DNA"/>
</dbReference>
<keyword evidence="4" id="KW-1185">Reference proteome</keyword>
<feature type="compositionally biased region" description="Low complexity" evidence="1">
    <location>
        <begin position="13"/>
        <end position="26"/>
    </location>
</feature>
<dbReference type="Pfam" id="PF07954">
    <property type="entry name" value="DUF1689"/>
    <property type="match status" value="1"/>
</dbReference>
<organism evidence="3 4">
    <name type="scientific">Maudiozyma humilis</name>
    <name type="common">Sour dough yeast</name>
    <name type="synonym">Kazachstania humilis</name>
    <dbReference type="NCBI Taxonomy" id="51915"/>
    <lineage>
        <taxon>Eukaryota</taxon>
        <taxon>Fungi</taxon>
        <taxon>Dikarya</taxon>
        <taxon>Ascomycota</taxon>
        <taxon>Saccharomycotina</taxon>
        <taxon>Saccharomycetes</taxon>
        <taxon>Saccharomycetales</taxon>
        <taxon>Saccharomycetaceae</taxon>
        <taxon>Maudiozyma</taxon>
    </lineage>
</organism>
<evidence type="ECO:0000313" key="3">
    <source>
        <dbReference type="EMBL" id="GMM55389.1"/>
    </source>
</evidence>
<feature type="region of interest" description="Disordered" evidence="1">
    <location>
        <begin position="296"/>
        <end position="351"/>
    </location>
</feature>
<keyword evidence="2" id="KW-0812">Transmembrane</keyword>
<evidence type="ECO:0000256" key="1">
    <source>
        <dbReference type="SAM" id="MobiDB-lite"/>
    </source>
</evidence>
<feature type="compositionally biased region" description="Polar residues" evidence="1">
    <location>
        <begin position="315"/>
        <end position="326"/>
    </location>
</feature>